<dbReference type="InterPro" id="IPR005881">
    <property type="entry name" value="Ser_O-AcTrfase"/>
</dbReference>
<evidence type="ECO:0000256" key="3">
    <source>
        <dbReference type="ARBA" id="ARBA00007274"/>
    </source>
</evidence>
<evidence type="ECO:0000256" key="1">
    <source>
        <dbReference type="ARBA" id="ARBA00004496"/>
    </source>
</evidence>
<dbReference type="InterPro" id="IPR045304">
    <property type="entry name" value="LbH_SAT"/>
</dbReference>
<dbReference type="Gene3D" id="2.160.10.10">
    <property type="entry name" value="Hexapeptide repeat proteins"/>
    <property type="match status" value="1"/>
</dbReference>
<feature type="domain" description="Serine acetyltransferase N-terminal" evidence="13">
    <location>
        <begin position="6"/>
        <end position="46"/>
    </location>
</feature>
<organism evidence="14">
    <name type="scientific">Salmonella enteritidis PT4 (strain P125109)</name>
    <dbReference type="NCBI Taxonomy" id="550537"/>
    <lineage>
        <taxon>Bacteria</taxon>
        <taxon>Pseudomonadati</taxon>
        <taxon>Pseudomonadota</taxon>
        <taxon>Gammaproteobacteria</taxon>
        <taxon>Enterobacterales</taxon>
        <taxon>Enterobacteriaceae</taxon>
        <taxon>Salmonella</taxon>
    </lineage>
</organism>
<dbReference type="GO" id="GO:0005737">
    <property type="term" value="C:cytoplasm"/>
    <property type="evidence" value="ECO:0007669"/>
    <property type="project" value="UniProtKB-SubCell"/>
</dbReference>
<dbReference type="EMBL" id="DAAQRD010000086">
    <property type="protein sequence ID" value="HAE0521111.1"/>
    <property type="molecule type" value="Genomic_DNA"/>
</dbReference>
<dbReference type="InterPro" id="IPR053376">
    <property type="entry name" value="Serine_acetyltransferase"/>
</dbReference>
<accession>A0A724WMA9</accession>
<evidence type="ECO:0000256" key="11">
    <source>
        <dbReference type="ARBA" id="ARBA00049486"/>
    </source>
</evidence>
<dbReference type="FunFam" id="2.160.10.10:FF:000007">
    <property type="entry name" value="Serine acetyltransferase"/>
    <property type="match status" value="1"/>
</dbReference>
<name>A0A724WMA9_SALEP</name>
<dbReference type="GO" id="GO:0009001">
    <property type="term" value="F:serine O-acetyltransferase activity"/>
    <property type="evidence" value="ECO:0007669"/>
    <property type="project" value="UniProtKB-EC"/>
</dbReference>
<evidence type="ECO:0000259" key="13">
    <source>
        <dbReference type="Pfam" id="PF06426"/>
    </source>
</evidence>
<dbReference type="NCBIfam" id="NF041874">
    <property type="entry name" value="EPS_EpsC"/>
    <property type="match status" value="1"/>
</dbReference>
<dbReference type="PANTHER" id="PTHR42811">
    <property type="entry name" value="SERINE ACETYLTRANSFERASE"/>
    <property type="match status" value="1"/>
</dbReference>
<keyword evidence="9" id="KW-0677">Repeat</keyword>
<dbReference type="InterPro" id="IPR042122">
    <property type="entry name" value="Ser_AcTrfase_N_sf"/>
</dbReference>
<dbReference type="Gene3D" id="1.10.3130.10">
    <property type="entry name" value="serine acetyltransferase, domain 1"/>
    <property type="match status" value="1"/>
</dbReference>
<evidence type="ECO:0000256" key="9">
    <source>
        <dbReference type="ARBA" id="ARBA00022737"/>
    </source>
</evidence>
<evidence type="ECO:0000256" key="8">
    <source>
        <dbReference type="ARBA" id="ARBA00022679"/>
    </source>
</evidence>
<comment type="subcellular location">
    <subcellularLocation>
        <location evidence="1">Cytoplasm</location>
    </subcellularLocation>
</comment>
<reference evidence="14" key="2">
    <citation type="submission" date="2019-01" db="EMBL/GenBank/DDBJ databases">
        <authorList>
            <consortium name="NCBI Pathogen Detection Project"/>
        </authorList>
    </citation>
    <scope>NUCLEOTIDE SEQUENCE</scope>
    <source>
        <strain evidence="14">P125109</strain>
    </source>
</reference>
<keyword evidence="8 14" id="KW-0808">Transferase</keyword>
<dbReference type="Pfam" id="PF00132">
    <property type="entry name" value="Hexapep"/>
    <property type="match status" value="1"/>
</dbReference>
<sequence>MEALFLMERRTYMTRMREDIRNVFEQDPAARSTLEVILTYPGLHAIWMHRLAHRLWNAKFRLLGRLISQFSRFLTGIEIHPGATIGRRFFIDHGMGVVIGETTIIGDDVTLFQGVTLGGTGKETGKRHPTIEDGVLVSAGARVLGDITIGAYSKIGASSVVLKHVPPNATVVGIPGRVVIQDGMKVEAPLDHRFPDPVSECQERIEMELEVLKQEIERIKGGRRHDSTVQQHDRKKGTI</sequence>
<dbReference type="InterPro" id="IPR001451">
    <property type="entry name" value="Hexapep"/>
</dbReference>
<evidence type="ECO:0000256" key="2">
    <source>
        <dbReference type="ARBA" id="ARBA00004876"/>
    </source>
</evidence>
<dbReference type="Pfam" id="PF06426">
    <property type="entry name" value="SATase_N"/>
    <property type="match status" value="1"/>
</dbReference>
<evidence type="ECO:0000256" key="12">
    <source>
        <dbReference type="SAM" id="MobiDB-lite"/>
    </source>
</evidence>
<keyword evidence="6" id="KW-0963">Cytoplasm</keyword>
<dbReference type="UniPathway" id="UPA00136">
    <property type="reaction ID" value="UER00199"/>
</dbReference>
<comment type="catalytic activity">
    <reaction evidence="11">
        <text>L-serine + acetyl-CoA = O-acetyl-L-serine + CoA</text>
        <dbReference type="Rhea" id="RHEA:24560"/>
        <dbReference type="ChEBI" id="CHEBI:33384"/>
        <dbReference type="ChEBI" id="CHEBI:57287"/>
        <dbReference type="ChEBI" id="CHEBI:57288"/>
        <dbReference type="ChEBI" id="CHEBI:58340"/>
        <dbReference type="EC" id="2.3.1.30"/>
    </reaction>
</comment>
<evidence type="ECO:0000256" key="10">
    <source>
        <dbReference type="ARBA" id="ARBA00023315"/>
    </source>
</evidence>
<dbReference type="FunFam" id="1.10.3130.10:FF:000002">
    <property type="entry name" value="Serine acetyltransferase"/>
    <property type="match status" value="1"/>
</dbReference>
<dbReference type="InterPro" id="IPR011004">
    <property type="entry name" value="Trimer_LpxA-like_sf"/>
</dbReference>
<comment type="caution">
    <text evidence="14">The sequence shown here is derived from an EMBL/GenBank/DDBJ whole genome shotgun (WGS) entry which is preliminary data.</text>
</comment>
<keyword evidence="7" id="KW-0028">Amino-acid biosynthesis</keyword>
<reference evidence="14" key="1">
    <citation type="journal article" date="2018" name="Genome Biol.">
        <title>SKESA: strategic k-mer extension for scrupulous assemblies.</title>
        <authorList>
            <person name="Souvorov A."/>
            <person name="Agarwala R."/>
            <person name="Lipman D.J."/>
        </authorList>
    </citation>
    <scope>NUCLEOTIDE SEQUENCE</scope>
    <source>
        <strain evidence="14">P125109</strain>
    </source>
</reference>
<evidence type="ECO:0000313" key="14">
    <source>
        <dbReference type="EMBL" id="HAE0521111.1"/>
    </source>
</evidence>
<dbReference type="CDD" id="cd03354">
    <property type="entry name" value="LbH_SAT"/>
    <property type="match status" value="1"/>
</dbReference>
<evidence type="ECO:0000256" key="6">
    <source>
        <dbReference type="ARBA" id="ARBA00022490"/>
    </source>
</evidence>
<dbReference type="InterPro" id="IPR010493">
    <property type="entry name" value="Ser_AcTrfase_N"/>
</dbReference>
<proteinExistence type="inferred from homology"/>
<dbReference type="SUPFAM" id="SSF51161">
    <property type="entry name" value="Trimeric LpxA-like enzymes"/>
    <property type="match status" value="1"/>
</dbReference>
<feature type="region of interest" description="Disordered" evidence="12">
    <location>
        <begin position="220"/>
        <end position="239"/>
    </location>
</feature>
<dbReference type="AlphaFoldDB" id="A0A724WMA9"/>
<comment type="pathway">
    <text evidence="2">Amino-acid biosynthesis; L-cysteine biosynthesis; L-cysteine from L-serine: step 1/2.</text>
</comment>
<evidence type="ECO:0000256" key="4">
    <source>
        <dbReference type="ARBA" id="ARBA00013266"/>
    </source>
</evidence>
<dbReference type="GO" id="GO:0006535">
    <property type="term" value="P:cysteine biosynthetic process from serine"/>
    <property type="evidence" value="ECO:0007669"/>
    <property type="project" value="InterPro"/>
</dbReference>
<evidence type="ECO:0000256" key="7">
    <source>
        <dbReference type="ARBA" id="ARBA00022605"/>
    </source>
</evidence>
<dbReference type="NCBIfam" id="TIGR01172">
    <property type="entry name" value="cysE"/>
    <property type="match status" value="1"/>
</dbReference>
<gene>
    <name evidence="14" type="primary">cysE</name>
    <name evidence="14" type="ORF">G2720_25295</name>
</gene>
<comment type="similarity">
    <text evidence="3">Belongs to the transferase hexapeptide repeat family.</text>
</comment>
<dbReference type="EC" id="2.3.1.30" evidence="4"/>
<evidence type="ECO:0000256" key="5">
    <source>
        <dbReference type="ARBA" id="ARBA00018522"/>
    </source>
</evidence>
<protein>
    <recommendedName>
        <fullName evidence="5">Serine acetyltransferase</fullName>
        <ecNumber evidence="4">2.3.1.30</ecNumber>
    </recommendedName>
</protein>
<keyword evidence="10 14" id="KW-0012">Acyltransferase</keyword>